<feature type="domain" description="GmrSD restriction endonucleases N-terminal" evidence="1">
    <location>
        <begin position="14"/>
        <end position="223"/>
    </location>
</feature>
<organism evidence="2 3">
    <name type="scientific">Aphanizomenon flos-aquae FACHB-1249</name>
    <dbReference type="NCBI Taxonomy" id="2692889"/>
    <lineage>
        <taxon>Bacteria</taxon>
        <taxon>Bacillati</taxon>
        <taxon>Cyanobacteriota</taxon>
        <taxon>Cyanophyceae</taxon>
        <taxon>Nostocales</taxon>
        <taxon>Aphanizomenonaceae</taxon>
        <taxon>Aphanizomenon</taxon>
    </lineage>
</organism>
<reference evidence="2 3" key="1">
    <citation type="journal article" date="2020" name="ISME J.">
        <title>Comparative genomics reveals insights into cyanobacterial evolution and habitat adaptation.</title>
        <authorList>
            <person name="Chen M.Y."/>
            <person name="Teng W.K."/>
            <person name="Zhao L."/>
            <person name="Hu C.X."/>
            <person name="Zhou Y.K."/>
            <person name="Han B.P."/>
            <person name="Song L.R."/>
            <person name="Shu W.S."/>
        </authorList>
    </citation>
    <scope>NUCLEOTIDE SEQUENCE [LARGE SCALE GENOMIC DNA]</scope>
    <source>
        <strain evidence="2 3">FACHB-1249</strain>
    </source>
</reference>
<dbReference type="Pfam" id="PF03235">
    <property type="entry name" value="GmrSD_N"/>
    <property type="match status" value="1"/>
</dbReference>
<dbReference type="GeneID" id="78216842"/>
<keyword evidence="3" id="KW-1185">Reference proteome</keyword>
<gene>
    <name evidence="2" type="ORF">H6G43_08425</name>
</gene>
<dbReference type="PANTHER" id="PTHR37292:SF2">
    <property type="entry name" value="DUF262 DOMAIN-CONTAINING PROTEIN"/>
    <property type="match status" value="1"/>
</dbReference>
<dbReference type="InterPro" id="IPR004919">
    <property type="entry name" value="GmrSD_N"/>
</dbReference>
<evidence type="ECO:0000313" key="3">
    <source>
        <dbReference type="Proteomes" id="UP000660270"/>
    </source>
</evidence>
<protein>
    <submittedName>
        <fullName evidence="2">DUF262 domain-containing protein</fullName>
    </submittedName>
</protein>
<dbReference type="EMBL" id="JACJTM010000014">
    <property type="protein sequence ID" value="MBD2685251.1"/>
    <property type="molecule type" value="Genomic_DNA"/>
</dbReference>
<dbReference type="Proteomes" id="UP000660270">
    <property type="component" value="Unassembled WGS sequence"/>
</dbReference>
<dbReference type="PANTHER" id="PTHR37292">
    <property type="entry name" value="VNG6097C"/>
    <property type="match status" value="1"/>
</dbReference>
<comment type="caution">
    <text evidence="2">The sequence shown here is derived from an EMBL/GenBank/DDBJ whole genome shotgun (WGS) entry which is preliminary data.</text>
</comment>
<proteinExistence type="predicted"/>
<name>A0ABR8IQS0_APHFL</name>
<evidence type="ECO:0000313" key="2">
    <source>
        <dbReference type="EMBL" id="MBD2685251.1"/>
    </source>
</evidence>
<sequence length="520" mass="61742">MNDKISVKPDTIYLEDLLEEIANGGYQIPVFQREFVWKTSQILELFDSILKGYPIGSLLFWKTKDYKTKNEIGPYIIKKSNSDIKYVLDGFQRISTLFGVLMNPKNFPEEINHIKLKEFLIFFDIKENNFSKQTRKDNIFSIPLYKVYDNRELFDFIRQLDKENITEIEKNEYIDNVRNLHDILHKYRLPYVEIKGGDIKSAVEIFARLNSTGTEISEDYILSARSYVEMKFKLIDSITEFLNTLNSYNFEDLKRDMILKCIYNARGTFYYDVNREDLLKDNLEYFTQAAYIHIEKTVKFLYKKLFVIDIRLLPYPAQLIFISEYFRLNPDPTVVELQFLKKWFWITTYSNYFTIYSLSQQRNAYQVFCDFAQGKHPNGIYQIKDDIEFTTAKYPSKLNFTGVRPKALQLFYLKSILGDNEPQDMEGIKEIFISSKRDRTPGNIILRLSSEFDQSTDNKILNNFINSNSDILEKHFITKEMVSLYNQGKIDDGFIDKRNEYLKSKEREFVETMEIIKYIE</sequence>
<accession>A0ABR8IQS0</accession>
<evidence type="ECO:0000259" key="1">
    <source>
        <dbReference type="Pfam" id="PF03235"/>
    </source>
</evidence>
<dbReference type="RefSeq" id="WP_190385556.1">
    <property type="nucleotide sequence ID" value="NZ_JACJTM010000014.1"/>
</dbReference>